<accession>A0A382KXP3</accession>
<comment type="similarity">
    <text evidence="1">Belongs to the short-chain dehydrogenases/reductases (SDR) family.</text>
</comment>
<proteinExistence type="inferred from homology"/>
<sequence length="245" mass="26111">MFDLTGKSAIITGSSKGIGKSIAMQMALHGAKVVVSSRKADVCEETAKEINDACEGQDGEAIVIPCNISDKTAMQMLVDETRNQFGKVDILVCNAATNPFFGSLMDIPEEAFDKVMHNNIKSNHLLCNMVLPEMIERKDGNIIIISSVGGLKGSAVLGAYDISKAADIMLVKNLAIEFGPHNVRTNAIAPGLFRTDFAKALWENPDILKQSTATCPLRRIGEPDEIGGAAVFLASSAGSFVNGHT</sequence>
<dbReference type="PANTHER" id="PTHR43943">
    <property type="entry name" value="DEHYDROGENASE/REDUCTASE (SDR FAMILY) MEMBER 4"/>
    <property type="match status" value="1"/>
</dbReference>
<dbReference type="EMBL" id="UINC01083006">
    <property type="protein sequence ID" value="SVC28293.1"/>
    <property type="molecule type" value="Genomic_DNA"/>
</dbReference>
<dbReference type="AlphaFoldDB" id="A0A382KXP3"/>
<gene>
    <name evidence="2" type="ORF">METZ01_LOCUS281147</name>
</gene>
<reference evidence="2" key="1">
    <citation type="submission" date="2018-05" db="EMBL/GenBank/DDBJ databases">
        <authorList>
            <person name="Lanie J.A."/>
            <person name="Ng W.-L."/>
            <person name="Kazmierczak K.M."/>
            <person name="Andrzejewski T.M."/>
            <person name="Davidsen T.M."/>
            <person name="Wayne K.J."/>
            <person name="Tettelin H."/>
            <person name="Glass J.I."/>
            <person name="Rusch D."/>
            <person name="Podicherti R."/>
            <person name="Tsui H.-C.T."/>
            <person name="Winkler M.E."/>
        </authorList>
    </citation>
    <scope>NUCLEOTIDE SEQUENCE</scope>
</reference>
<dbReference type="PRINTS" id="PR00080">
    <property type="entry name" value="SDRFAMILY"/>
</dbReference>
<protein>
    <recommendedName>
        <fullName evidence="3">Short-chain dehydrogenase</fullName>
    </recommendedName>
</protein>
<evidence type="ECO:0000313" key="2">
    <source>
        <dbReference type="EMBL" id="SVC28293.1"/>
    </source>
</evidence>
<dbReference type="PRINTS" id="PR00081">
    <property type="entry name" value="GDHRDH"/>
</dbReference>
<dbReference type="Pfam" id="PF13561">
    <property type="entry name" value="adh_short_C2"/>
    <property type="match status" value="1"/>
</dbReference>
<dbReference type="SUPFAM" id="SSF51735">
    <property type="entry name" value="NAD(P)-binding Rossmann-fold domains"/>
    <property type="match status" value="1"/>
</dbReference>
<organism evidence="2">
    <name type="scientific">marine metagenome</name>
    <dbReference type="NCBI Taxonomy" id="408172"/>
    <lineage>
        <taxon>unclassified sequences</taxon>
        <taxon>metagenomes</taxon>
        <taxon>ecological metagenomes</taxon>
    </lineage>
</organism>
<evidence type="ECO:0000256" key="1">
    <source>
        <dbReference type="ARBA" id="ARBA00006484"/>
    </source>
</evidence>
<dbReference type="Gene3D" id="3.40.50.720">
    <property type="entry name" value="NAD(P)-binding Rossmann-like Domain"/>
    <property type="match status" value="1"/>
</dbReference>
<feature type="non-terminal residue" evidence="2">
    <location>
        <position position="245"/>
    </location>
</feature>
<dbReference type="FunFam" id="3.40.50.720:FF:000084">
    <property type="entry name" value="Short-chain dehydrogenase reductase"/>
    <property type="match status" value="1"/>
</dbReference>
<dbReference type="PANTHER" id="PTHR43943:SF2">
    <property type="entry name" value="DEHYDROGENASE_REDUCTASE 4"/>
    <property type="match status" value="1"/>
</dbReference>
<dbReference type="InterPro" id="IPR002347">
    <property type="entry name" value="SDR_fam"/>
</dbReference>
<dbReference type="InterPro" id="IPR036291">
    <property type="entry name" value="NAD(P)-bd_dom_sf"/>
</dbReference>
<dbReference type="CDD" id="cd05233">
    <property type="entry name" value="SDR_c"/>
    <property type="match status" value="1"/>
</dbReference>
<name>A0A382KXP3_9ZZZZ</name>
<dbReference type="NCBIfam" id="NF005559">
    <property type="entry name" value="PRK07231.1"/>
    <property type="match status" value="1"/>
</dbReference>
<evidence type="ECO:0008006" key="3">
    <source>
        <dbReference type="Google" id="ProtNLM"/>
    </source>
</evidence>